<keyword evidence="5 10" id="KW-1133">Transmembrane helix</keyword>
<evidence type="ECO:0000259" key="12">
    <source>
        <dbReference type="PROSITE" id="PS50885"/>
    </source>
</evidence>
<proteinExistence type="inferred from homology"/>
<dbReference type="EMBL" id="JAGGKP010000003">
    <property type="protein sequence ID" value="MBP1936952.1"/>
    <property type="molecule type" value="Genomic_DNA"/>
</dbReference>
<evidence type="ECO:0000256" key="1">
    <source>
        <dbReference type="ARBA" id="ARBA00004651"/>
    </source>
</evidence>
<dbReference type="Pfam" id="PF00015">
    <property type="entry name" value="MCPsignal"/>
    <property type="match status" value="1"/>
</dbReference>
<dbReference type="Gene3D" id="1.10.287.950">
    <property type="entry name" value="Methyl-accepting chemotaxis protein"/>
    <property type="match status" value="1"/>
</dbReference>
<feature type="domain" description="Methyl-accepting transducer" evidence="11">
    <location>
        <begin position="425"/>
        <end position="665"/>
    </location>
</feature>
<feature type="domain" description="HAMP" evidence="12">
    <location>
        <begin position="354"/>
        <end position="406"/>
    </location>
</feature>
<dbReference type="PANTHER" id="PTHR32089">
    <property type="entry name" value="METHYL-ACCEPTING CHEMOTAXIS PROTEIN MCPB"/>
    <property type="match status" value="1"/>
</dbReference>
<dbReference type="SMART" id="SM00283">
    <property type="entry name" value="MA"/>
    <property type="match status" value="1"/>
</dbReference>
<dbReference type="Gene3D" id="3.30.450.20">
    <property type="entry name" value="PAS domain"/>
    <property type="match status" value="1"/>
</dbReference>
<evidence type="ECO:0000256" key="6">
    <source>
        <dbReference type="ARBA" id="ARBA00023136"/>
    </source>
</evidence>
<dbReference type="Gene3D" id="6.10.340.10">
    <property type="match status" value="1"/>
</dbReference>
<dbReference type="Pfam" id="PF02743">
    <property type="entry name" value="dCache_1"/>
    <property type="match status" value="1"/>
</dbReference>
<gene>
    <name evidence="13" type="ORF">J2Z20_001834</name>
</gene>
<evidence type="ECO:0000256" key="3">
    <source>
        <dbReference type="ARBA" id="ARBA00022500"/>
    </source>
</evidence>
<evidence type="ECO:0000259" key="11">
    <source>
        <dbReference type="PROSITE" id="PS50111"/>
    </source>
</evidence>
<comment type="caution">
    <text evidence="13">The sequence shown here is derived from an EMBL/GenBank/DDBJ whole genome shotgun (WGS) entry which is preliminary data.</text>
</comment>
<protein>
    <submittedName>
        <fullName evidence="13">Methyl-accepting chemotaxis protein</fullName>
    </submittedName>
</protein>
<dbReference type="CDD" id="cd12912">
    <property type="entry name" value="PDC2_MCP_like"/>
    <property type="match status" value="1"/>
</dbReference>
<name>A0ABS4H3V1_9BACL</name>
<dbReference type="RefSeq" id="WP_245252165.1">
    <property type="nucleotide sequence ID" value="NZ_CBCRVE010000006.1"/>
</dbReference>
<dbReference type="CDD" id="cd06225">
    <property type="entry name" value="HAMP"/>
    <property type="match status" value="1"/>
</dbReference>
<evidence type="ECO:0000256" key="4">
    <source>
        <dbReference type="ARBA" id="ARBA00022692"/>
    </source>
</evidence>
<evidence type="ECO:0000256" key="5">
    <source>
        <dbReference type="ARBA" id="ARBA00022989"/>
    </source>
</evidence>
<feature type="transmembrane region" description="Helical" evidence="10">
    <location>
        <begin position="330"/>
        <end position="353"/>
    </location>
</feature>
<evidence type="ECO:0000313" key="14">
    <source>
        <dbReference type="Proteomes" id="UP001519273"/>
    </source>
</evidence>
<evidence type="ECO:0000256" key="7">
    <source>
        <dbReference type="ARBA" id="ARBA00023224"/>
    </source>
</evidence>
<keyword evidence="4 10" id="KW-0812">Transmembrane</keyword>
<dbReference type="Pfam" id="PF00672">
    <property type="entry name" value="HAMP"/>
    <property type="match status" value="1"/>
</dbReference>
<comment type="subcellular location">
    <subcellularLocation>
        <location evidence="1">Cell membrane</location>
        <topology evidence="1">Multi-pass membrane protein</topology>
    </subcellularLocation>
</comment>
<dbReference type="PROSITE" id="PS50111">
    <property type="entry name" value="CHEMOTAXIS_TRANSDUC_2"/>
    <property type="match status" value="1"/>
</dbReference>
<dbReference type="InterPro" id="IPR004089">
    <property type="entry name" value="MCPsignal_dom"/>
</dbReference>
<evidence type="ECO:0000256" key="10">
    <source>
        <dbReference type="SAM" id="Phobius"/>
    </source>
</evidence>
<dbReference type="Proteomes" id="UP001519273">
    <property type="component" value="Unassembled WGS sequence"/>
</dbReference>
<evidence type="ECO:0000313" key="13">
    <source>
        <dbReference type="EMBL" id="MBP1936952.1"/>
    </source>
</evidence>
<evidence type="ECO:0000256" key="8">
    <source>
        <dbReference type="ARBA" id="ARBA00029447"/>
    </source>
</evidence>
<dbReference type="InterPro" id="IPR033479">
    <property type="entry name" value="dCache_1"/>
</dbReference>
<accession>A0ABS4H3V1</accession>
<keyword evidence="3" id="KW-0145">Chemotaxis</keyword>
<organism evidence="13 14">
    <name type="scientific">Paenibacillus sediminis</name>
    <dbReference type="NCBI Taxonomy" id="664909"/>
    <lineage>
        <taxon>Bacteria</taxon>
        <taxon>Bacillati</taxon>
        <taxon>Bacillota</taxon>
        <taxon>Bacilli</taxon>
        <taxon>Bacillales</taxon>
        <taxon>Paenibacillaceae</taxon>
        <taxon>Paenibacillus</taxon>
    </lineage>
</organism>
<dbReference type="SMART" id="SM00304">
    <property type="entry name" value="HAMP"/>
    <property type="match status" value="1"/>
</dbReference>
<keyword evidence="6 10" id="KW-0472">Membrane</keyword>
<evidence type="ECO:0000256" key="9">
    <source>
        <dbReference type="PROSITE-ProRule" id="PRU00284"/>
    </source>
</evidence>
<keyword evidence="7 9" id="KW-0807">Transducer</keyword>
<dbReference type="PROSITE" id="PS50885">
    <property type="entry name" value="HAMP"/>
    <property type="match status" value="1"/>
</dbReference>
<evidence type="ECO:0000256" key="2">
    <source>
        <dbReference type="ARBA" id="ARBA00022475"/>
    </source>
</evidence>
<dbReference type="SUPFAM" id="SSF58104">
    <property type="entry name" value="Methyl-accepting chemotaxis protein (MCP) signaling domain"/>
    <property type="match status" value="1"/>
</dbReference>
<comment type="similarity">
    <text evidence="8">Belongs to the methyl-accepting chemotaxis (MCP) protein family.</text>
</comment>
<keyword evidence="14" id="KW-1185">Reference proteome</keyword>
<reference evidence="13 14" key="1">
    <citation type="submission" date="2021-03" db="EMBL/GenBank/DDBJ databases">
        <title>Genomic Encyclopedia of Type Strains, Phase IV (KMG-IV): sequencing the most valuable type-strain genomes for metagenomic binning, comparative biology and taxonomic classification.</title>
        <authorList>
            <person name="Goeker M."/>
        </authorList>
    </citation>
    <scope>NUCLEOTIDE SEQUENCE [LARGE SCALE GENOMIC DNA]</scope>
    <source>
        <strain evidence="13 14">DSM 23491</strain>
    </source>
</reference>
<dbReference type="PANTHER" id="PTHR32089:SF112">
    <property type="entry name" value="LYSOZYME-LIKE PROTEIN-RELATED"/>
    <property type="match status" value="1"/>
</dbReference>
<keyword evidence="2" id="KW-1003">Cell membrane</keyword>
<sequence>MKSPRFQFRKIGQLLRRISMKPLLQKLGGLRFNSVKGMQINSVGMKLFIIFFCTVVLLSSLLGLISYNNSKNIIMDQVSTAASQSIVQAADKLDFLFKEYENSSRQIAVDQSIKADLELVNKPDVGIVEKTKAEEELRRKLDAIAGSDKRLMGIRLLSKDIVATKSYVSTGNSSIISNEKSQAKVKKIIDAKGQIVWLPTEKKGFFGTATEPTVTMGRLLRNLQNPNAEYVLLYEIKEKSLSDLLSNLQIGEGGDIRILNNDNTVVYSNNADLLEKPSFIIAGGKDSTFTTMKNEQGVDQLVVYKQLPSTGWDMIGFAPVSSFVKATNKLLYVTLVIVVVAALLAVLIGYYIVRIVGRPLVKLAKLMEEGERGNLKVRTHFKGKDEIGRLGVSFNRMMQQIAKLVDQTNVSAKEVLATAQQLSEVSKSTAITAGEVASATQEIAQGAASMAVEAEKGNMLTENIGVKMNTVVESNKSMELAADRVQQVSKQGEEYMHELVQKTNKTAQMNQVVVENSDQLKQSTSSIRKILQVMVDMTQQINILSVNATIEAARAGVAGKGFMVIADRIRELADQSKQSIEMVSGITDEIQKGIEATTVALRQAAPLFTEQMESVHEASGIFENVRGQMEDFLEQINNSTASVNELIESQQVLTETISSVSAVVEQTTASTEEVASMSSEQYLVSEKLVSLSNKLQELSDTLKKSLVMFET</sequence>
<dbReference type="InterPro" id="IPR003660">
    <property type="entry name" value="HAMP_dom"/>
</dbReference>